<feature type="domain" description="NADPH-dependent FMN reductase-like" evidence="1">
    <location>
        <begin position="2"/>
        <end position="140"/>
    </location>
</feature>
<sequence>MITIIIGTNRTGSVSAQVAAFVAKVYDELGINNRVLDIADLPPETFSPNAYVEKPPRVVEFTEQILASSGLFVITPEYNGSMSGALKLFIDMLPFPESFEDRPVSYIGISAGQFGGLRPVEHLQQVFGYRNALNFPRRVFIPAVGSVMEQSGGLEASDYGKRIREQAKGFAEFCKALGKL</sequence>
<accession>A0A382RE81</accession>
<evidence type="ECO:0000259" key="1">
    <source>
        <dbReference type="Pfam" id="PF03358"/>
    </source>
</evidence>
<proteinExistence type="predicted"/>
<dbReference type="EMBL" id="UINC01120814">
    <property type="protein sequence ID" value="SVC95532.1"/>
    <property type="molecule type" value="Genomic_DNA"/>
</dbReference>
<gene>
    <name evidence="2" type="ORF">METZ01_LOCUS348386</name>
</gene>
<dbReference type="GO" id="GO:0016491">
    <property type="term" value="F:oxidoreductase activity"/>
    <property type="evidence" value="ECO:0007669"/>
    <property type="project" value="InterPro"/>
</dbReference>
<dbReference type="Pfam" id="PF03358">
    <property type="entry name" value="FMN_red"/>
    <property type="match status" value="1"/>
</dbReference>
<organism evidence="2">
    <name type="scientific">marine metagenome</name>
    <dbReference type="NCBI Taxonomy" id="408172"/>
    <lineage>
        <taxon>unclassified sequences</taxon>
        <taxon>metagenomes</taxon>
        <taxon>ecological metagenomes</taxon>
    </lineage>
</organism>
<dbReference type="SUPFAM" id="SSF52218">
    <property type="entry name" value="Flavoproteins"/>
    <property type="match status" value="1"/>
</dbReference>
<reference evidence="2" key="1">
    <citation type="submission" date="2018-05" db="EMBL/GenBank/DDBJ databases">
        <authorList>
            <person name="Lanie J.A."/>
            <person name="Ng W.-L."/>
            <person name="Kazmierczak K.M."/>
            <person name="Andrzejewski T.M."/>
            <person name="Davidsen T.M."/>
            <person name="Wayne K.J."/>
            <person name="Tettelin H."/>
            <person name="Glass J.I."/>
            <person name="Rusch D."/>
            <person name="Podicherti R."/>
            <person name="Tsui H.-C.T."/>
            <person name="Winkler M.E."/>
        </authorList>
    </citation>
    <scope>NUCLEOTIDE SEQUENCE</scope>
</reference>
<dbReference type="InterPro" id="IPR005025">
    <property type="entry name" value="FMN_Rdtase-like_dom"/>
</dbReference>
<protein>
    <recommendedName>
        <fullName evidence="1">NADPH-dependent FMN reductase-like domain-containing protein</fullName>
    </recommendedName>
</protein>
<dbReference type="Gene3D" id="3.40.50.360">
    <property type="match status" value="1"/>
</dbReference>
<dbReference type="InterPro" id="IPR050712">
    <property type="entry name" value="NAD(P)H-dep_reductase"/>
</dbReference>
<dbReference type="PANTHER" id="PTHR30543:SF21">
    <property type="entry name" value="NAD(P)H-DEPENDENT FMN REDUCTASE LOT6"/>
    <property type="match status" value="1"/>
</dbReference>
<dbReference type="GO" id="GO:0005829">
    <property type="term" value="C:cytosol"/>
    <property type="evidence" value="ECO:0007669"/>
    <property type="project" value="TreeGrafter"/>
</dbReference>
<dbReference type="GO" id="GO:0010181">
    <property type="term" value="F:FMN binding"/>
    <property type="evidence" value="ECO:0007669"/>
    <property type="project" value="TreeGrafter"/>
</dbReference>
<evidence type="ECO:0000313" key="2">
    <source>
        <dbReference type="EMBL" id="SVC95532.1"/>
    </source>
</evidence>
<name>A0A382RE81_9ZZZZ</name>
<dbReference type="PANTHER" id="PTHR30543">
    <property type="entry name" value="CHROMATE REDUCTASE"/>
    <property type="match status" value="1"/>
</dbReference>
<dbReference type="InterPro" id="IPR029039">
    <property type="entry name" value="Flavoprotein-like_sf"/>
</dbReference>
<dbReference type="AlphaFoldDB" id="A0A382RE81"/>